<dbReference type="Gene3D" id="1.20.1300.10">
    <property type="entry name" value="Fumarate reductase/succinate dehydrogenase, transmembrane subunit"/>
    <property type="match status" value="1"/>
</dbReference>
<dbReference type="PROSITE" id="PS01000">
    <property type="entry name" value="SDH_CYT_1"/>
    <property type="match status" value="1"/>
</dbReference>
<keyword evidence="9 12" id="KW-0408">Iron</keyword>
<organism evidence="14 15">
    <name type="scientific">Lysobacter dokdonensis DS-58</name>
    <dbReference type="NCBI Taxonomy" id="1300345"/>
    <lineage>
        <taxon>Bacteria</taxon>
        <taxon>Pseudomonadati</taxon>
        <taxon>Pseudomonadota</taxon>
        <taxon>Gammaproteobacteria</taxon>
        <taxon>Lysobacterales</taxon>
        <taxon>Lysobacteraceae</taxon>
        <taxon>Noviluteimonas</taxon>
    </lineage>
</organism>
<evidence type="ECO:0000256" key="11">
    <source>
        <dbReference type="ARBA" id="ARBA00025912"/>
    </source>
</evidence>
<feature type="binding site" description="axial binding residue" evidence="12">
    <location>
        <position position="80"/>
    </location>
    <ligand>
        <name>heme</name>
        <dbReference type="ChEBI" id="CHEBI:30413"/>
        <note>ligand shared with second transmembrane subunit</note>
    </ligand>
    <ligandPart>
        <name>Fe</name>
        <dbReference type="ChEBI" id="CHEBI:18248"/>
    </ligandPart>
</feature>
<feature type="transmembrane region" description="Helical" evidence="13">
    <location>
        <begin position="61"/>
        <end position="82"/>
    </location>
</feature>
<name>A0A0A2WNT2_9GAMM</name>
<evidence type="ECO:0000256" key="6">
    <source>
        <dbReference type="ARBA" id="ARBA00022692"/>
    </source>
</evidence>
<evidence type="ECO:0000256" key="9">
    <source>
        <dbReference type="ARBA" id="ARBA00023004"/>
    </source>
</evidence>
<comment type="function">
    <text evidence="1">Membrane-anchoring subunit of succinate dehydrogenase (SDH).</text>
</comment>
<keyword evidence="15" id="KW-1185">Reference proteome</keyword>
<dbReference type="InterPro" id="IPR018495">
    <property type="entry name" value="Succ_DH_cyt_bsu_CS"/>
</dbReference>
<evidence type="ECO:0000256" key="10">
    <source>
        <dbReference type="ARBA" id="ARBA00023136"/>
    </source>
</evidence>
<dbReference type="PROSITE" id="PS01001">
    <property type="entry name" value="SDH_CYT_2"/>
    <property type="match status" value="1"/>
</dbReference>
<dbReference type="SUPFAM" id="SSF81343">
    <property type="entry name" value="Fumarate reductase respiratory complex transmembrane subunits"/>
    <property type="match status" value="1"/>
</dbReference>
<dbReference type="Pfam" id="PF01127">
    <property type="entry name" value="Sdh_cyt"/>
    <property type="match status" value="1"/>
</dbReference>
<keyword evidence="7 12" id="KW-0479">Metal-binding</keyword>
<dbReference type="eggNOG" id="COG2009">
    <property type="taxonomic scope" value="Bacteria"/>
</dbReference>
<feature type="transmembrane region" description="Helical" evidence="13">
    <location>
        <begin position="102"/>
        <end position="123"/>
    </location>
</feature>
<keyword evidence="6 13" id="KW-0812">Transmembrane</keyword>
<keyword evidence="10 13" id="KW-0472">Membrane</keyword>
<dbReference type="GO" id="GO:0009055">
    <property type="term" value="F:electron transfer activity"/>
    <property type="evidence" value="ECO:0007669"/>
    <property type="project" value="InterPro"/>
</dbReference>
<evidence type="ECO:0000313" key="15">
    <source>
        <dbReference type="Proteomes" id="UP000030518"/>
    </source>
</evidence>
<dbReference type="GO" id="GO:0046872">
    <property type="term" value="F:metal ion binding"/>
    <property type="evidence" value="ECO:0007669"/>
    <property type="project" value="UniProtKB-KW"/>
</dbReference>
<dbReference type="NCBIfam" id="TIGR02970">
    <property type="entry name" value="succ_dehyd_cytB"/>
    <property type="match status" value="1"/>
</dbReference>
<evidence type="ECO:0000256" key="8">
    <source>
        <dbReference type="ARBA" id="ARBA00022989"/>
    </source>
</evidence>
<dbReference type="GO" id="GO:0006099">
    <property type="term" value="P:tricarboxylic acid cycle"/>
    <property type="evidence" value="ECO:0007669"/>
    <property type="project" value="InterPro"/>
</dbReference>
<evidence type="ECO:0000256" key="7">
    <source>
        <dbReference type="ARBA" id="ARBA00022723"/>
    </source>
</evidence>
<dbReference type="OrthoDB" id="9799441at2"/>
<reference evidence="14 15" key="1">
    <citation type="submission" date="2014-09" db="EMBL/GenBank/DDBJ databases">
        <title>Genome sequences of Lysobacter dokdonensis DS-58.</title>
        <authorList>
            <person name="Kim J.F."/>
            <person name="Kwak M.-J."/>
        </authorList>
    </citation>
    <scope>NUCLEOTIDE SEQUENCE [LARGE SCALE GENOMIC DNA]</scope>
    <source>
        <strain evidence="14 15">DS-58</strain>
    </source>
</reference>
<evidence type="ECO:0000256" key="5">
    <source>
        <dbReference type="ARBA" id="ARBA00022617"/>
    </source>
</evidence>
<dbReference type="PANTHER" id="PTHR10978:SF5">
    <property type="entry name" value="SUCCINATE DEHYDROGENASE CYTOCHROME B560 SUBUNIT, MITOCHONDRIAL"/>
    <property type="match status" value="1"/>
</dbReference>
<protein>
    <recommendedName>
        <fullName evidence="4">Succinate dehydrogenase cytochrome b556 subunit</fullName>
    </recommendedName>
</protein>
<comment type="subcellular location">
    <subcellularLocation>
        <location evidence="2">Membrane</location>
        <topology evidence="2">Multi-pass membrane protein</topology>
    </subcellularLocation>
</comment>
<proteinExistence type="inferred from homology"/>
<evidence type="ECO:0000256" key="4">
    <source>
        <dbReference type="ARBA" id="ARBA00020076"/>
    </source>
</evidence>
<feature type="transmembrane region" description="Helical" evidence="13">
    <location>
        <begin position="24"/>
        <end position="49"/>
    </location>
</feature>
<keyword evidence="5 12" id="KW-0349">Heme</keyword>
<dbReference type="EMBL" id="JRKJ01000002">
    <property type="protein sequence ID" value="KGQ20402.1"/>
    <property type="molecule type" value="Genomic_DNA"/>
</dbReference>
<evidence type="ECO:0000256" key="2">
    <source>
        <dbReference type="ARBA" id="ARBA00004141"/>
    </source>
</evidence>
<dbReference type="AlphaFoldDB" id="A0A0A2WNT2"/>
<dbReference type="PIRSF" id="PIRSF000178">
    <property type="entry name" value="SDH_cyt_b560"/>
    <property type="match status" value="1"/>
</dbReference>
<dbReference type="PATRIC" id="fig|1300345.3.peg.260"/>
<dbReference type="STRING" id="1300345.LF41_939"/>
<dbReference type="PANTHER" id="PTHR10978">
    <property type="entry name" value="SUCCINATE DEHYDROGENASE CYTOCHROME B560 SUBUNIT"/>
    <property type="match status" value="1"/>
</dbReference>
<gene>
    <name evidence="14" type="ORF">LF41_939</name>
</gene>
<accession>A0A0A2WNT2</accession>
<sequence>MATQRPLSPHLQVYRWQITMTLSIIHRATGVGLTVGAFALTWFLVMLALGPEQGAHAMACVGSPVGLFFAFAFSLCLMYHLLNGLRHLLWDIGRGYDIPSVYKTGWTVIVLTVVFTAALWFFAMGRA</sequence>
<dbReference type="CDD" id="cd03499">
    <property type="entry name" value="SQR_TypeC_SdhC"/>
    <property type="match status" value="1"/>
</dbReference>
<dbReference type="GO" id="GO:0016020">
    <property type="term" value="C:membrane"/>
    <property type="evidence" value="ECO:0007669"/>
    <property type="project" value="UniProtKB-SubCell"/>
</dbReference>
<comment type="cofactor">
    <cofactor evidence="12">
        <name>heme</name>
        <dbReference type="ChEBI" id="CHEBI:30413"/>
    </cofactor>
    <text evidence="12">The heme is bound between the two transmembrane subunits.</text>
</comment>
<evidence type="ECO:0000256" key="3">
    <source>
        <dbReference type="ARBA" id="ARBA00007244"/>
    </source>
</evidence>
<dbReference type="RefSeq" id="WP_036164709.1">
    <property type="nucleotide sequence ID" value="NZ_JRKJ01000002.1"/>
</dbReference>
<comment type="subunit">
    <text evidence="11">Part of an enzyme complex containing four subunits: a flavoprotein, an iron-sulfur protein, plus two membrane-anchoring proteins, SdhC and SdhD. The complex can form homotrimers.</text>
</comment>
<evidence type="ECO:0000313" key="14">
    <source>
        <dbReference type="EMBL" id="KGQ20402.1"/>
    </source>
</evidence>
<dbReference type="InterPro" id="IPR034804">
    <property type="entry name" value="SQR/QFR_C/D"/>
</dbReference>
<dbReference type="InterPro" id="IPR014314">
    <property type="entry name" value="Succ_DH_cytb556"/>
</dbReference>
<evidence type="ECO:0000256" key="13">
    <source>
        <dbReference type="SAM" id="Phobius"/>
    </source>
</evidence>
<comment type="caution">
    <text evidence="14">The sequence shown here is derived from an EMBL/GenBank/DDBJ whole genome shotgun (WGS) entry which is preliminary data.</text>
</comment>
<dbReference type="Proteomes" id="UP000030518">
    <property type="component" value="Unassembled WGS sequence"/>
</dbReference>
<evidence type="ECO:0000256" key="1">
    <source>
        <dbReference type="ARBA" id="ARBA00004050"/>
    </source>
</evidence>
<dbReference type="InterPro" id="IPR000701">
    <property type="entry name" value="SuccDH_FuR_B_TM-su"/>
</dbReference>
<comment type="similarity">
    <text evidence="3">Belongs to the cytochrome b560 family.</text>
</comment>
<keyword evidence="8 13" id="KW-1133">Transmembrane helix</keyword>
<evidence type="ECO:0000256" key="12">
    <source>
        <dbReference type="PIRSR" id="PIRSR000178-1"/>
    </source>
</evidence>